<name>C6BVD0_MARSD</name>
<dbReference type="InterPro" id="IPR005811">
    <property type="entry name" value="SUCC_ACL_C"/>
</dbReference>
<dbReference type="Pfam" id="PF02629">
    <property type="entry name" value="CoA_binding"/>
    <property type="match status" value="1"/>
</dbReference>
<comment type="similarity">
    <text evidence="3">Belongs to the succinate/malate CoA ligase alpha subunit family.</text>
</comment>
<proteinExistence type="inferred from homology"/>
<sequence>MLLNEHLSKVLLKEAAGLPVPTGVKITEKDLPGLEPYFPLPWILKAQVPVGGRGKAGGIQKVDSRDEYEKTARQILGMEIKGNKVPFLRAEPAVDIRKEFYLSLTLSRQRRKVIMTVGREGGVEIENMGPENLLIQEISLPGGLQPNQIRAAFFHIGIAKELFVDFSNIVKNLYNTMIDYGLLLAEINPLALTGYGKLLALDGKIEMDDNIVDLNPAFEKFYQPEHSTPVENIARDAGMSFVSLKGWVGLIANGAGLAMASMDALNFSDLPAANFLDLGGAADQKRIETALRLLFDDDQVKAILINLFGGILSCELVAKALVAALGGKEPEKPIVVRMSGNSAEEGLEVLKQVKGDKLHRARNMQEALDLLNKLKPADPPKIEFPEPIAAMPDSRPKDIGYKSPHTFGIDKDTPILVQGITGAEGRLHTKLMLEYGSNIVAGVTPFKGGQEVLGVPVYNSIKEAQRHHEIGASIIFVPPKLATDAILEAASCEVPWVVCITEGIVQSAMLNVLEQIKGGKTRIVGPNTPGMIVPGQTKIGILPTTPFSPGPVAVLSRSGTLTYEVADRLNQVGIGQSLSIGIGGDSYIGTTFADVFEMLRNHDETKAVMVLGEIGGTAEQDLADYVIETGFDKPVLSFIAGQTAPPGKRLGHAGAILQEGTGVQGKLEKMRAAGFTVCPSLESIPQLTADALGIKLSE</sequence>
<dbReference type="Proteomes" id="UP000002601">
    <property type="component" value="Chromosome"/>
</dbReference>
<dbReference type="GO" id="GO:0009361">
    <property type="term" value="C:succinate-CoA ligase complex (ADP-forming)"/>
    <property type="evidence" value="ECO:0007669"/>
    <property type="project" value="TreeGrafter"/>
</dbReference>
<dbReference type="InterPro" id="IPR016102">
    <property type="entry name" value="Succinyl-CoA_synth-like"/>
</dbReference>
<evidence type="ECO:0000256" key="1">
    <source>
        <dbReference type="ARBA" id="ARBA00022598"/>
    </source>
</evidence>
<evidence type="ECO:0000256" key="3">
    <source>
        <dbReference type="ARBA" id="ARBA00060724"/>
    </source>
</evidence>
<dbReference type="SUPFAM" id="SSF52210">
    <property type="entry name" value="Succinyl-CoA synthetase domains"/>
    <property type="match status" value="2"/>
</dbReference>
<organism evidence="5 6">
    <name type="scientific">Maridesulfovibrio salexigens (strain ATCC 14822 / DSM 2638 / NCIMB 8403 / VKM B-1763)</name>
    <name type="common">Desulfovibrio salexigens</name>
    <dbReference type="NCBI Taxonomy" id="526222"/>
    <lineage>
        <taxon>Bacteria</taxon>
        <taxon>Pseudomonadati</taxon>
        <taxon>Thermodesulfobacteriota</taxon>
        <taxon>Desulfovibrionia</taxon>
        <taxon>Desulfovibrionales</taxon>
        <taxon>Desulfovibrionaceae</taxon>
        <taxon>Maridesulfovibrio</taxon>
    </lineage>
</organism>
<dbReference type="SMART" id="SM00881">
    <property type="entry name" value="CoA_binding"/>
    <property type="match status" value="1"/>
</dbReference>
<dbReference type="PANTHER" id="PTHR11117">
    <property type="entry name" value="SUCCINYL-COA LIGASE SUBUNIT ALPHA"/>
    <property type="match status" value="1"/>
</dbReference>
<evidence type="ECO:0000259" key="4">
    <source>
        <dbReference type="SMART" id="SM00881"/>
    </source>
</evidence>
<accession>C6BVD0</accession>
<dbReference type="OrthoDB" id="9802602at2"/>
<dbReference type="eggNOG" id="COG0074">
    <property type="taxonomic scope" value="Bacteria"/>
</dbReference>
<dbReference type="InterPro" id="IPR017440">
    <property type="entry name" value="Cit_synth/succinyl-CoA_lig_AS"/>
</dbReference>
<evidence type="ECO:0000256" key="2">
    <source>
        <dbReference type="ARBA" id="ARBA00022741"/>
    </source>
</evidence>
<dbReference type="AlphaFoldDB" id="C6BVD0"/>
<dbReference type="GO" id="GO:0006099">
    <property type="term" value="P:tricarboxylic acid cycle"/>
    <property type="evidence" value="ECO:0007669"/>
    <property type="project" value="UniProtKB-UniPathway"/>
</dbReference>
<gene>
    <name evidence="5" type="ordered locus">Desal_2045</name>
</gene>
<dbReference type="KEGG" id="dsa:Desal_2045"/>
<dbReference type="eggNOG" id="COG0045">
    <property type="taxonomic scope" value="Bacteria"/>
</dbReference>
<reference evidence="5 6" key="1">
    <citation type="submission" date="2009-06" db="EMBL/GenBank/DDBJ databases">
        <title>Complete sequence of Desulfovibrio salexigens DSM 2638.</title>
        <authorList>
            <consortium name="US DOE Joint Genome Institute"/>
            <person name="Lucas S."/>
            <person name="Copeland A."/>
            <person name="Lapidus A."/>
            <person name="Glavina del Rio T."/>
            <person name="Tice H."/>
            <person name="Bruce D."/>
            <person name="Goodwin L."/>
            <person name="Pitluck S."/>
            <person name="Munk A.C."/>
            <person name="Brettin T."/>
            <person name="Detter J.C."/>
            <person name="Han C."/>
            <person name="Tapia R."/>
            <person name="Larimer F."/>
            <person name="Land M."/>
            <person name="Hauser L."/>
            <person name="Kyrpides N."/>
            <person name="Anderson I."/>
            <person name="Wall J.D."/>
            <person name="Arkin A.P."/>
            <person name="Dehal P."/>
            <person name="Chivian D."/>
            <person name="Giles B."/>
            <person name="Hazen T.C."/>
        </authorList>
    </citation>
    <scope>NUCLEOTIDE SEQUENCE [LARGE SCALE GENOMIC DNA]</scope>
    <source>
        <strain evidence="6">ATCC 14822 / DSM 2638 / NCIMB 8403 / VKM B-1763</strain>
    </source>
</reference>
<evidence type="ECO:0000313" key="6">
    <source>
        <dbReference type="Proteomes" id="UP000002601"/>
    </source>
</evidence>
<dbReference type="Gene3D" id="3.40.50.720">
    <property type="entry name" value="NAD(P)-binding Rossmann-like Domain"/>
    <property type="match status" value="1"/>
</dbReference>
<dbReference type="NCBIfam" id="NF004230">
    <property type="entry name" value="PRK05678.1"/>
    <property type="match status" value="1"/>
</dbReference>
<dbReference type="PROSITE" id="PS00399">
    <property type="entry name" value="SUCCINYL_COA_LIG_2"/>
    <property type="match status" value="1"/>
</dbReference>
<dbReference type="GO" id="GO:0005524">
    <property type="term" value="F:ATP binding"/>
    <property type="evidence" value="ECO:0007669"/>
    <property type="project" value="InterPro"/>
</dbReference>
<feature type="domain" description="CoA-binding" evidence="4">
    <location>
        <begin position="408"/>
        <end position="504"/>
    </location>
</feature>
<dbReference type="STRING" id="526222.Desal_2045"/>
<dbReference type="FunFam" id="3.40.50.720:FF:000277">
    <property type="entry name" value="Succinate--CoA ligase [ADP-forming] subunit alpha"/>
    <property type="match status" value="1"/>
</dbReference>
<evidence type="ECO:0000313" key="5">
    <source>
        <dbReference type="EMBL" id="ACS80105.1"/>
    </source>
</evidence>
<dbReference type="UniPathway" id="UPA00223">
    <property type="reaction ID" value="UER00999"/>
</dbReference>
<dbReference type="HOGENOM" id="CLU_023346_0_0_7"/>
<dbReference type="RefSeq" id="WP_015851921.1">
    <property type="nucleotide sequence ID" value="NC_012881.1"/>
</dbReference>
<dbReference type="PROSITE" id="PS01216">
    <property type="entry name" value="SUCCINYL_COA_LIG_1"/>
    <property type="match status" value="1"/>
</dbReference>
<dbReference type="InterPro" id="IPR033847">
    <property type="entry name" value="Citrt_syn/SCS-alpha_CS"/>
</dbReference>
<dbReference type="InterPro" id="IPR013815">
    <property type="entry name" value="ATP_grasp_subdomain_1"/>
</dbReference>
<dbReference type="Pfam" id="PF00549">
    <property type="entry name" value="Ligase_CoA"/>
    <property type="match status" value="2"/>
</dbReference>
<dbReference type="SUPFAM" id="SSF56059">
    <property type="entry name" value="Glutathione synthetase ATP-binding domain-like"/>
    <property type="match status" value="1"/>
</dbReference>
<dbReference type="InterPro" id="IPR036291">
    <property type="entry name" value="NAD(P)-bd_dom_sf"/>
</dbReference>
<dbReference type="GO" id="GO:0004776">
    <property type="term" value="F:succinate-CoA ligase (GDP-forming) activity"/>
    <property type="evidence" value="ECO:0007669"/>
    <property type="project" value="TreeGrafter"/>
</dbReference>
<dbReference type="InterPro" id="IPR003781">
    <property type="entry name" value="CoA-bd"/>
</dbReference>
<dbReference type="SUPFAM" id="SSF51735">
    <property type="entry name" value="NAD(P)-binding Rossmann-fold domains"/>
    <property type="match status" value="1"/>
</dbReference>
<dbReference type="Gene3D" id="3.30.470.20">
    <property type="entry name" value="ATP-grasp fold, B domain"/>
    <property type="match status" value="1"/>
</dbReference>
<keyword evidence="6" id="KW-1185">Reference proteome</keyword>
<dbReference type="EMBL" id="CP001649">
    <property type="protein sequence ID" value="ACS80105.1"/>
    <property type="molecule type" value="Genomic_DNA"/>
</dbReference>
<protein>
    <submittedName>
        <fullName evidence="5">CoA-binding domain protein</fullName>
    </submittedName>
</protein>
<dbReference type="Pfam" id="PF08442">
    <property type="entry name" value="ATP-grasp_2"/>
    <property type="match status" value="1"/>
</dbReference>
<dbReference type="Gene3D" id="3.40.50.261">
    <property type="entry name" value="Succinyl-CoA synthetase domains"/>
    <property type="match status" value="2"/>
</dbReference>
<dbReference type="PRINTS" id="PR01798">
    <property type="entry name" value="SCOASYNTHASE"/>
</dbReference>
<keyword evidence="1" id="KW-0436">Ligase</keyword>
<keyword evidence="2" id="KW-0547">Nucleotide-binding</keyword>
<dbReference type="GO" id="GO:0004775">
    <property type="term" value="F:succinate-CoA ligase (ADP-forming) activity"/>
    <property type="evidence" value="ECO:0007669"/>
    <property type="project" value="TreeGrafter"/>
</dbReference>
<dbReference type="InterPro" id="IPR013650">
    <property type="entry name" value="ATP-grasp_succ-CoA_synth-type"/>
</dbReference>
<dbReference type="Gene3D" id="3.30.1490.20">
    <property type="entry name" value="ATP-grasp fold, A domain"/>
    <property type="match status" value="1"/>
</dbReference>
<dbReference type="PANTHER" id="PTHR11117:SF2">
    <property type="entry name" value="SUCCINATE--COA LIGASE [ADP_GDP-FORMING] SUBUNIT ALPHA, MITOCHONDRIAL"/>
    <property type="match status" value="1"/>
</dbReference>